<name>L0K9K3_HALHC</name>
<keyword evidence="10 15" id="KW-0460">Magnesium</keyword>
<dbReference type="InterPro" id="IPR012340">
    <property type="entry name" value="NA-bd_OB-fold"/>
</dbReference>
<dbReference type="HAMAP" id="MF_00283">
    <property type="entry name" value="Phe_tRNA_synth_beta1"/>
    <property type="match status" value="1"/>
</dbReference>
<dbReference type="Gene3D" id="3.30.930.10">
    <property type="entry name" value="Bira Bifunctional Protein, Domain 2"/>
    <property type="match status" value="1"/>
</dbReference>
<keyword evidence="11 16" id="KW-0694">RNA-binding</keyword>
<keyword evidence="13 15" id="KW-0030">Aminoacyl-tRNA synthetase</keyword>
<evidence type="ECO:0000256" key="13">
    <source>
        <dbReference type="ARBA" id="ARBA00023146"/>
    </source>
</evidence>
<evidence type="ECO:0000256" key="9">
    <source>
        <dbReference type="ARBA" id="ARBA00022840"/>
    </source>
</evidence>
<evidence type="ECO:0000256" key="15">
    <source>
        <dbReference type="HAMAP-Rule" id="MF_00283"/>
    </source>
</evidence>
<dbReference type="InterPro" id="IPR041616">
    <property type="entry name" value="PheRS_beta_core"/>
</dbReference>
<evidence type="ECO:0000259" key="18">
    <source>
        <dbReference type="PROSITE" id="PS51447"/>
    </source>
</evidence>
<evidence type="ECO:0000313" key="20">
    <source>
        <dbReference type="EMBL" id="AGB41972.1"/>
    </source>
</evidence>
<dbReference type="SUPFAM" id="SSF50249">
    <property type="entry name" value="Nucleic acid-binding proteins"/>
    <property type="match status" value="1"/>
</dbReference>
<dbReference type="Pfam" id="PF03147">
    <property type="entry name" value="FDX-ACB"/>
    <property type="match status" value="1"/>
</dbReference>
<dbReference type="SMART" id="SM00896">
    <property type="entry name" value="FDX-ACB"/>
    <property type="match status" value="1"/>
</dbReference>
<dbReference type="PROSITE" id="PS51483">
    <property type="entry name" value="B5"/>
    <property type="match status" value="1"/>
</dbReference>
<dbReference type="SUPFAM" id="SSF54991">
    <property type="entry name" value="Anticodon-binding domain of PheRS"/>
    <property type="match status" value="1"/>
</dbReference>
<keyword evidence="5 16" id="KW-0820">tRNA-binding</keyword>
<dbReference type="GO" id="GO:0016740">
    <property type="term" value="F:transferase activity"/>
    <property type="evidence" value="ECO:0007669"/>
    <property type="project" value="UniProtKB-ARBA"/>
</dbReference>
<dbReference type="PROSITE" id="PS51447">
    <property type="entry name" value="FDX_ACB"/>
    <property type="match status" value="1"/>
</dbReference>
<feature type="binding site" evidence="15">
    <location>
        <position position="461"/>
    </location>
    <ligand>
        <name>Mg(2+)</name>
        <dbReference type="ChEBI" id="CHEBI:18420"/>
        <note>shared with alpha subunit</note>
    </ligand>
</feature>
<dbReference type="Gene3D" id="3.50.40.10">
    <property type="entry name" value="Phenylalanyl-trna Synthetase, Chain B, domain 3"/>
    <property type="match status" value="1"/>
</dbReference>
<dbReference type="eggNOG" id="COG0073">
    <property type="taxonomic scope" value="Bacteria"/>
</dbReference>
<dbReference type="GO" id="GO:0000049">
    <property type="term" value="F:tRNA binding"/>
    <property type="evidence" value="ECO:0007669"/>
    <property type="project" value="UniProtKB-UniRule"/>
</dbReference>
<keyword evidence="8 15" id="KW-0547">Nucleotide-binding</keyword>
<dbReference type="NCBIfam" id="TIGR00472">
    <property type="entry name" value="pheT_bact"/>
    <property type="match status" value="1"/>
</dbReference>
<dbReference type="FunFam" id="2.40.50.140:FF:000045">
    <property type="entry name" value="Phenylalanine--tRNA ligase beta subunit"/>
    <property type="match status" value="1"/>
</dbReference>
<dbReference type="GO" id="GO:0140096">
    <property type="term" value="F:catalytic activity, acting on a protein"/>
    <property type="evidence" value="ECO:0007669"/>
    <property type="project" value="UniProtKB-ARBA"/>
</dbReference>
<dbReference type="PATRIC" id="fig|748449.3.peg.2001"/>
<dbReference type="Pfam" id="PF03484">
    <property type="entry name" value="B5"/>
    <property type="match status" value="1"/>
</dbReference>
<dbReference type="SMART" id="SM00873">
    <property type="entry name" value="B3_4"/>
    <property type="match status" value="1"/>
</dbReference>
<evidence type="ECO:0000256" key="1">
    <source>
        <dbReference type="ARBA" id="ARBA00004496"/>
    </source>
</evidence>
<dbReference type="PANTHER" id="PTHR10947">
    <property type="entry name" value="PHENYLALANYL-TRNA SYNTHETASE BETA CHAIN AND LEUCINE-RICH REPEAT-CONTAINING PROTEIN 47"/>
    <property type="match status" value="1"/>
</dbReference>
<dbReference type="PANTHER" id="PTHR10947:SF0">
    <property type="entry name" value="PHENYLALANINE--TRNA LIGASE BETA SUBUNIT"/>
    <property type="match status" value="1"/>
</dbReference>
<dbReference type="FunFam" id="3.30.70.380:FF:000001">
    <property type="entry name" value="Phenylalanine--tRNA ligase beta subunit"/>
    <property type="match status" value="1"/>
</dbReference>
<dbReference type="InterPro" id="IPR009061">
    <property type="entry name" value="DNA-bd_dom_put_sf"/>
</dbReference>
<feature type="domain" description="B5" evidence="19">
    <location>
        <begin position="402"/>
        <end position="477"/>
    </location>
</feature>
<dbReference type="OrthoDB" id="9805455at2"/>
<dbReference type="InterPro" id="IPR004532">
    <property type="entry name" value="Phe-tRNA-ligase_IIc_bsu_bact"/>
</dbReference>
<dbReference type="EC" id="6.1.1.20" evidence="15"/>
<dbReference type="Proteomes" id="UP000010880">
    <property type="component" value="Chromosome"/>
</dbReference>
<gene>
    <name evidence="15" type="primary">pheT</name>
    <name evidence="20" type="ordered locus">Halha_2085</name>
</gene>
<keyword evidence="12 15" id="KW-0648">Protein biosynthesis</keyword>
<comment type="subunit">
    <text evidence="3 15">Tetramer of two alpha and two beta subunits.</text>
</comment>
<feature type="binding site" evidence="15">
    <location>
        <position position="464"/>
    </location>
    <ligand>
        <name>Mg(2+)</name>
        <dbReference type="ChEBI" id="CHEBI:18420"/>
        <note>shared with alpha subunit</note>
    </ligand>
</feature>
<comment type="similarity">
    <text evidence="2 15">Belongs to the phenylalanyl-tRNA synthetase beta subunit family. Type 1 subfamily.</text>
</comment>
<dbReference type="InterPro" id="IPR020825">
    <property type="entry name" value="Phe-tRNA_synthase-like_B3/B4"/>
</dbReference>
<dbReference type="Gene3D" id="3.30.56.10">
    <property type="match status" value="2"/>
</dbReference>
<dbReference type="KEGG" id="hhl:Halha_2085"/>
<dbReference type="CDD" id="cd00769">
    <property type="entry name" value="PheRS_beta_core"/>
    <property type="match status" value="1"/>
</dbReference>
<keyword evidence="6 15" id="KW-0436">Ligase</keyword>
<keyword evidence="7 15" id="KW-0479">Metal-binding</keyword>
<evidence type="ECO:0000256" key="4">
    <source>
        <dbReference type="ARBA" id="ARBA00022490"/>
    </source>
</evidence>
<proteinExistence type="inferred from homology"/>
<evidence type="ECO:0000256" key="8">
    <source>
        <dbReference type="ARBA" id="ARBA00022741"/>
    </source>
</evidence>
<dbReference type="InterPro" id="IPR036690">
    <property type="entry name" value="Fdx_antiC-bd_sf"/>
</dbReference>
<dbReference type="Gene3D" id="2.40.50.140">
    <property type="entry name" value="Nucleic acid-binding proteins"/>
    <property type="match status" value="1"/>
</dbReference>
<evidence type="ECO:0000256" key="10">
    <source>
        <dbReference type="ARBA" id="ARBA00022842"/>
    </source>
</evidence>
<dbReference type="InterPro" id="IPR005121">
    <property type="entry name" value="Fdx_antiC-bd"/>
</dbReference>
<comment type="cofactor">
    <cofactor evidence="15">
        <name>Mg(2+)</name>
        <dbReference type="ChEBI" id="CHEBI:18420"/>
    </cofactor>
    <text evidence="15">Binds 2 magnesium ions per tetramer.</text>
</comment>
<sequence length="799" mass="90199">MKVSYNWLQDYIDFDYSPEKLAKKLTMAGLEVEAIKYQGSAIEDIIVGEILEIKEHKNADKLSVCKVNVGDKNLQIVCGANNMKEGDKVPVAPVGTTMPEGMKIEEVKLRGVQSRGMMCSTNELDLPDDGVDGLFILEEDMSIGNKLTDELDLNDVIIEFDLTPNYSHCLSMIGVAREIAAITGNKLQYPKPKLEEIEEKIEDWINIRIEDEDLAPRYAGRIITDIKVKESPRWLKRKLEAVGIRPTNNVVDVTNFILMELGLPLHAFDYNQLAEQQIVIRRAKQDEKLVTLDDQERDLDPEMLVIADANKPVCIAGVMGGANSEVTEKTTTIFLEGANFSPSSIRKTSRKLGIHSDASHRFERGVDINLVELALNRAAELIAQLGNGKVIKGITDIYPKTVEKEKLLLDPQQVRKVLGLKIAKSNIKDLLERLHFSVEDQGVNLLVEVPTYRVDIKQEIDLIEEVARLYGYDKIEPVNPKAKVSQGKKTWAQKVEDKTRNIISALGLFEVQNYSFVNQDAFDQLGLAKDNVLRNVVKLNNPVSEEHTVMRTTLVPGLLNNVALNVSRKVDQVKIFELGKVFLPQDNKRLPNEKFKLSAAVLDESLEEKWELNAPGFFYLKGVLEDYFINLGIENLKLSADEVTYLHPGRTAEIKVANQRIGYIGEVHPDVQENYNLDTRVTIFELDFNAIVKLTDSQRAYSQLPKYPALKRDIALVVKEGITHQEIEDLIEQVGGAIIESVELFDLYQGEQIPNGYKSLAYSLSYRVTDRTLTDKEVNKVQEQIEEELDNKLEAKIRE</sequence>
<evidence type="ECO:0000256" key="6">
    <source>
        <dbReference type="ARBA" id="ARBA00022598"/>
    </source>
</evidence>
<reference evidence="21" key="1">
    <citation type="submission" date="2012-02" db="EMBL/GenBank/DDBJ databases">
        <title>The complete genome of Halobacteroides halobius DSM 5150.</title>
        <authorList>
            <person name="Lucas S."/>
            <person name="Copeland A."/>
            <person name="Lapidus A."/>
            <person name="Glavina del Rio T."/>
            <person name="Dalin E."/>
            <person name="Tice H."/>
            <person name="Bruce D."/>
            <person name="Goodwin L."/>
            <person name="Pitluck S."/>
            <person name="Peters L."/>
            <person name="Mikhailova N."/>
            <person name="Gu W."/>
            <person name="Kyrpides N."/>
            <person name="Mavromatis K."/>
            <person name="Ivanova N."/>
            <person name="Brettin T."/>
            <person name="Detter J.C."/>
            <person name="Han C."/>
            <person name="Larimer F."/>
            <person name="Land M."/>
            <person name="Hauser L."/>
            <person name="Markowitz V."/>
            <person name="Cheng J.-F."/>
            <person name="Hugenholtz P."/>
            <person name="Woyke T."/>
            <person name="Wu D."/>
            <person name="Tindall B."/>
            <person name="Pomrenke H."/>
            <person name="Brambilla E."/>
            <person name="Klenk H.-P."/>
            <person name="Eisen J.A."/>
        </authorList>
    </citation>
    <scope>NUCLEOTIDE SEQUENCE [LARGE SCALE GENOMIC DNA]</scope>
    <source>
        <strain evidence="21">ATCC 35273 / DSM 5150 / MD-1</strain>
    </source>
</reference>
<dbReference type="Pfam" id="PF01588">
    <property type="entry name" value="tRNA_bind"/>
    <property type="match status" value="1"/>
</dbReference>
<dbReference type="GO" id="GO:0000287">
    <property type="term" value="F:magnesium ion binding"/>
    <property type="evidence" value="ECO:0007669"/>
    <property type="project" value="UniProtKB-UniRule"/>
</dbReference>
<keyword evidence="21" id="KW-1185">Reference proteome</keyword>
<dbReference type="InterPro" id="IPR045060">
    <property type="entry name" value="Phe-tRNA-ligase_IIc_bsu"/>
</dbReference>
<evidence type="ECO:0000313" key="21">
    <source>
        <dbReference type="Proteomes" id="UP000010880"/>
    </source>
</evidence>
<evidence type="ECO:0000256" key="2">
    <source>
        <dbReference type="ARBA" id="ARBA00008653"/>
    </source>
</evidence>
<evidence type="ECO:0000256" key="12">
    <source>
        <dbReference type="ARBA" id="ARBA00022917"/>
    </source>
</evidence>
<evidence type="ECO:0000256" key="3">
    <source>
        <dbReference type="ARBA" id="ARBA00011209"/>
    </source>
</evidence>
<dbReference type="NCBIfam" id="NF045760">
    <property type="entry name" value="YtpR"/>
    <property type="match status" value="1"/>
</dbReference>
<dbReference type="eggNOG" id="COG0072">
    <property type="taxonomic scope" value="Bacteria"/>
</dbReference>
<dbReference type="HOGENOM" id="CLU_016891_0_0_9"/>
<evidence type="ECO:0000256" key="14">
    <source>
        <dbReference type="ARBA" id="ARBA00049255"/>
    </source>
</evidence>
<evidence type="ECO:0000256" key="16">
    <source>
        <dbReference type="PROSITE-ProRule" id="PRU00209"/>
    </source>
</evidence>
<comment type="subcellular location">
    <subcellularLocation>
        <location evidence="1 15">Cytoplasm</location>
    </subcellularLocation>
</comment>
<dbReference type="GO" id="GO:0006432">
    <property type="term" value="P:phenylalanyl-tRNA aminoacylation"/>
    <property type="evidence" value="ECO:0007669"/>
    <property type="project" value="UniProtKB-UniRule"/>
</dbReference>
<feature type="domain" description="TRNA-binding" evidence="17">
    <location>
        <begin position="39"/>
        <end position="148"/>
    </location>
</feature>
<evidence type="ECO:0000256" key="11">
    <source>
        <dbReference type="ARBA" id="ARBA00022884"/>
    </source>
</evidence>
<dbReference type="InterPro" id="IPR033714">
    <property type="entry name" value="tRNA_bind_bactPheRS"/>
</dbReference>
<dbReference type="CDD" id="cd02796">
    <property type="entry name" value="tRNA_bind_bactPheRS"/>
    <property type="match status" value="1"/>
</dbReference>
<accession>L0K9K3</accession>
<dbReference type="PROSITE" id="PS50886">
    <property type="entry name" value="TRBD"/>
    <property type="match status" value="1"/>
</dbReference>
<feature type="domain" description="FDX-ACB" evidence="18">
    <location>
        <begin position="705"/>
        <end position="798"/>
    </location>
</feature>
<keyword evidence="9 15" id="KW-0067">ATP-binding</keyword>
<dbReference type="AlphaFoldDB" id="L0K9K3"/>
<evidence type="ECO:0000256" key="7">
    <source>
        <dbReference type="ARBA" id="ARBA00022723"/>
    </source>
</evidence>
<dbReference type="GO" id="GO:0004826">
    <property type="term" value="F:phenylalanine-tRNA ligase activity"/>
    <property type="evidence" value="ECO:0007669"/>
    <property type="project" value="UniProtKB-UniRule"/>
</dbReference>
<dbReference type="Pfam" id="PF17759">
    <property type="entry name" value="tRNA_synthFbeta"/>
    <property type="match status" value="1"/>
</dbReference>
<dbReference type="STRING" id="748449.Halha_2085"/>
<keyword evidence="4 15" id="KW-0963">Cytoplasm</keyword>
<comment type="catalytic activity">
    <reaction evidence="14 15">
        <text>tRNA(Phe) + L-phenylalanine + ATP = L-phenylalanyl-tRNA(Phe) + AMP + diphosphate + H(+)</text>
        <dbReference type="Rhea" id="RHEA:19413"/>
        <dbReference type="Rhea" id="RHEA-COMP:9668"/>
        <dbReference type="Rhea" id="RHEA-COMP:9699"/>
        <dbReference type="ChEBI" id="CHEBI:15378"/>
        <dbReference type="ChEBI" id="CHEBI:30616"/>
        <dbReference type="ChEBI" id="CHEBI:33019"/>
        <dbReference type="ChEBI" id="CHEBI:58095"/>
        <dbReference type="ChEBI" id="CHEBI:78442"/>
        <dbReference type="ChEBI" id="CHEBI:78531"/>
        <dbReference type="ChEBI" id="CHEBI:456215"/>
        <dbReference type="EC" id="6.1.1.20"/>
    </reaction>
</comment>
<evidence type="ECO:0000259" key="17">
    <source>
        <dbReference type="PROSITE" id="PS50886"/>
    </source>
</evidence>
<dbReference type="EMBL" id="CP003359">
    <property type="protein sequence ID" value="AGB41972.1"/>
    <property type="molecule type" value="Genomic_DNA"/>
</dbReference>
<evidence type="ECO:0000259" key="19">
    <source>
        <dbReference type="PROSITE" id="PS51483"/>
    </source>
</evidence>
<dbReference type="SUPFAM" id="SSF46955">
    <property type="entry name" value="Putative DNA-binding domain"/>
    <property type="match status" value="1"/>
</dbReference>
<organism evidence="20 21">
    <name type="scientific">Halobacteroides halobius (strain ATCC 35273 / DSM 5150 / MD-1)</name>
    <dbReference type="NCBI Taxonomy" id="748449"/>
    <lineage>
        <taxon>Bacteria</taxon>
        <taxon>Bacillati</taxon>
        <taxon>Bacillota</taxon>
        <taxon>Clostridia</taxon>
        <taxon>Halanaerobiales</taxon>
        <taxon>Halobacteroidaceae</taxon>
        <taxon>Halobacteroides</taxon>
    </lineage>
</organism>
<protein>
    <recommendedName>
        <fullName evidence="15">Phenylalanine--tRNA ligase beta subunit</fullName>
        <ecNumber evidence="15">6.1.1.20</ecNumber>
    </recommendedName>
    <alternativeName>
        <fullName evidence="15">Phenylalanyl-tRNA synthetase beta subunit</fullName>
        <shortName evidence="15">PheRS</shortName>
    </alternativeName>
</protein>
<dbReference type="InterPro" id="IPR005147">
    <property type="entry name" value="tRNA_synthase_B5-dom"/>
</dbReference>
<dbReference type="SMART" id="SM00874">
    <property type="entry name" value="B5"/>
    <property type="match status" value="1"/>
</dbReference>
<dbReference type="GO" id="GO:0009328">
    <property type="term" value="C:phenylalanine-tRNA ligase complex"/>
    <property type="evidence" value="ECO:0007669"/>
    <property type="project" value="TreeGrafter"/>
</dbReference>
<dbReference type="Pfam" id="PF03483">
    <property type="entry name" value="B3_4"/>
    <property type="match status" value="1"/>
</dbReference>
<feature type="binding site" evidence="15">
    <location>
        <position position="465"/>
    </location>
    <ligand>
        <name>Mg(2+)</name>
        <dbReference type="ChEBI" id="CHEBI:18420"/>
        <note>shared with alpha subunit</note>
    </ligand>
</feature>
<dbReference type="GO" id="GO:0005524">
    <property type="term" value="F:ATP binding"/>
    <property type="evidence" value="ECO:0007669"/>
    <property type="project" value="UniProtKB-UniRule"/>
</dbReference>
<dbReference type="SUPFAM" id="SSF55681">
    <property type="entry name" value="Class II aaRS and biotin synthetases"/>
    <property type="match status" value="1"/>
</dbReference>
<dbReference type="SUPFAM" id="SSF56037">
    <property type="entry name" value="PheT/TilS domain"/>
    <property type="match status" value="1"/>
</dbReference>
<dbReference type="InterPro" id="IPR005146">
    <property type="entry name" value="B3/B4_tRNA-bd"/>
</dbReference>
<feature type="binding site" evidence="15">
    <location>
        <position position="455"/>
    </location>
    <ligand>
        <name>Mg(2+)</name>
        <dbReference type="ChEBI" id="CHEBI:18420"/>
        <note>shared with alpha subunit</note>
    </ligand>
</feature>
<evidence type="ECO:0000256" key="5">
    <source>
        <dbReference type="ARBA" id="ARBA00022555"/>
    </source>
</evidence>
<dbReference type="InterPro" id="IPR002547">
    <property type="entry name" value="tRNA-bd_dom"/>
</dbReference>
<dbReference type="Gene3D" id="3.30.70.380">
    <property type="entry name" value="Ferrodoxin-fold anticodon-binding domain"/>
    <property type="match status" value="1"/>
</dbReference>
<dbReference type="FunFam" id="3.50.40.10:FF:000001">
    <property type="entry name" value="Phenylalanine--tRNA ligase beta subunit"/>
    <property type="match status" value="1"/>
</dbReference>
<dbReference type="RefSeq" id="WP_015327686.1">
    <property type="nucleotide sequence ID" value="NC_019978.1"/>
</dbReference>
<dbReference type="InterPro" id="IPR045864">
    <property type="entry name" value="aa-tRNA-synth_II/BPL/LPL"/>
</dbReference>